<evidence type="ECO:0000313" key="1">
    <source>
        <dbReference type="EMBL" id="SHH65262.1"/>
    </source>
</evidence>
<evidence type="ECO:0000313" key="2">
    <source>
        <dbReference type="Proteomes" id="UP000184241"/>
    </source>
</evidence>
<sequence>MDKLTLRDLFPDLNFPKFEIKREHQGLTYEDVLKIAVEELSQYVDFKSLNDKISAIQEEDEIKNDPVLQFLYQLKKASEKEKGI</sequence>
<accession>A0A1M5UQA7</accession>
<name>A0A1M5UQA7_9CLOT</name>
<dbReference type="AlphaFoldDB" id="A0A1M5UQA7"/>
<reference evidence="1 2" key="1">
    <citation type="submission" date="2016-11" db="EMBL/GenBank/DDBJ databases">
        <authorList>
            <person name="Jaros S."/>
            <person name="Januszkiewicz K."/>
            <person name="Wedrychowicz H."/>
        </authorList>
    </citation>
    <scope>NUCLEOTIDE SEQUENCE [LARGE SCALE GENOMIC DNA]</scope>
    <source>
        <strain evidence="1 2">DSM 6191</strain>
    </source>
</reference>
<dbReference type="EMBL" id="FQXU01000003">
    <property type="protein sequence ID" value="SHH65262.1"/>
    <property type="molecule type" value="Genomic_DNA"/>
</dbReference>
<organism evidence="1 2">
    <name type="scientific">Clostridium intestinale DSM 6191</name>
    <dbReference type="NCBI Taxonomy" id="1121320"/>
    <lineage>
        <taxon>Bacteria</taxon>
        <taxon>Bacillati</taxon>
        <taxon>Bacillota</taxon>
        <taxon>Clostridia</taxon>
        <taxon>Eubacteriales</taxon>
        <taxon>Clostridiaceae</taxon>
        <taxon>Clostridium</taxon>
    </lineage>
</organism>
<proteinExistence type="predicted"/>
<protein>
    <submittedName>
        <fullName evidence="1">Uncharacterized protein</fullName>
    </submittedName>
</protein>
<dbReference type="RefSeq" id="WP_073016557.1">
    <property type="nucleotide sequence ID" value="NZ_FQXU01000003.1"/>
</dbReference>
<gene>
    <name evidence="1" type="ORF">SAMN02745941_00606</name>
</gene>
<dbReference type="Proteomes" id="UP000184241">
    <property type="component" value="Unassembled WGS sequence"/>
</dbReference>